<keyword evidence="10" id="KW-0235">DNA replication</keyword>
<comment type="catalytic activity">
    <reaction evidence="17">
        <text>DNA(n) + a 2'-deoxyribonucleoside 5'-triphosphate = DNA(n+1) + diphosphate</text>
        <dbReference type="Rhea" id="RHEA:22508"/>
        <dbReference type="Rhea" id="RHEA-COMP:17339"/>
        <dbReference type="Rhea" id="RHEA-COMP:17340"/>
        <dbReference type="ChEBI" id="CHEBI:33019"/>
        <dbReference type="ChEBI" id="CHEBI:61560"/>
        <dbReference type="ChEBI" id="CHEBI:173112"/>
        <dbReference type="EC" id="2.7.7.7"/>
    </reaction>
</comment>
<dbReference type="InterPro" id="IPR001126">
    <property type="entry name" value="UmuC"/>
</dbReference>
<evidence type="ECO:0000256" key="12">
    <source>
        <dbReference type="ARBA" id="ARBA00022763"/>
    </source>
</evidence>
<keyword evidence="14" id="KW-0239">DNA-directed DNA polymerase</keyword>
<evidence type="ECO:0000256" key="15">
    <source>
        <dbReference type="ARBA" id="ARBA00023125"/>
    </source>
</evidence>
<evidence type="ECO:0000256" key="8">
    <source>
        <dbReference type="ARBA" id="ARBA00022679"/>
    </source>
</evidence>
<evidence type="ECO:0000256" key="9">
    <source>
        <dbReference type="ARBA" id="ARBA00022695"/>
    </source>
</evidence>
<feature type="domain" description="UmuC" evidence="18">
    <location>
        <begin position="3"/>
        <end position="184"/>
    </location>
</feature>
<dbReference type="AlphaFoldDB" id="A0A0W8E4V2"/>
<comment type="similarity">
    <text evidence="3">Belongs to the DNA polymerase type-Y family.</text>
</comment>
<dbReference type="InterPro" id="IPR043128">
    <property type="entry name" value="Rev_trsase/Diguanyl_cyclase"/>
</dbReference>
<dbReference type="CDD" id="cd03586">
    <property type="entry name" value="PolY_Pol_IV_kappa"/>
    <property type="match status" value="1"/>
</dbReference>
<dbReference type="FunFam" id="3.40.1170.60:FF:000001">
    <property type="entry name" value="DNA polymerase IV"/>
    <property type="match status" value="1"/>
</dbReference>
<dbReference type="GO" id="GO:0006281">
    <property type="term" value="P:DNA repair"/>
    <property type="evidence" value="ECO:0007669"/>
    <property type="project" value="UniProtKB-KW"/>
</dbReference>
<dbReference type="Gene3D" id="3.30.1490.100">
    <property type="entry name" value="DNA polymerase, Y-family, little finger domain"/>
    <property type="match status" value="1"/>
</dbReference>
<keyword evidence="15" id="KW-0238">DNA-binding</keyword>
<proteinExistence type="inferred from homology"/>
<dbReference type="InterPro" id="IPR050116">
    <property type="entry name" value="DNA_polymerase-Y"/>
</dbReference>
<keyword evidence="7" id="KW-0963">Cytoplasm</keyword>
<protein>
    <recommendedName>
        <fullName evidence="5">DNA-directed DNA polymerase</fullName>
        <ecNumber evidence="5">2.7.7.7</ecNumber>
    </recommendedName>
</protein>
<dbReference type="GO" id="GO:0009432">
    <property type="term" value="P:SOS response"/>
    <property type="evidence" value="ECO:0007669"/>
    <property type="project" value="TreeGrafter"/>
</dbReference>
<comment type="subcellular location">
    <subcellularLocation>
        <location evidence="2">Cytoplasm</location>
    </subcellularLocation>
</comment>
<keyword evidence="8 19" id="KW-0808">Transferase</keyword>
<dbReference type="InterPro" id="IPR036775">
    <property type="entry name" value="DNA_pol_Y-fam_lit_finger_sf"/>
</dbReference>
<keyword evidence="11" id="KW-0479">Metal-binding</keyword>
<evidence type="ECO:0000256" key="10">
    <source>
        <dbReference type="ARBA" id="ARBA00022705"/>
    </source>
</evidence>
<comment type="subunit">
    <text evidence="4">Monomer.</text>
</comment>
<dbReference type="NCBIfam" id="NF002677">
    <property type="entry name" value="PRK02406.1"/>
    <property type="match status" value="1"/>
</dbReference>
<dbReference type="GO" id="GO:0003887">
    <property type="term" value="F:DNA-directed DNA polymerase activity"/>
    <property type="evidence" value="ECO:0007669"/>
    <property type="project" value="UniProtKB-KW"/>
</dbReference>
<dbReference type="InterPro" id="IPR022880">
    <property type="entry name" value="DNApol_IV"/>
</dbReference>
<dbReference type="GO" id="GO:0042276">
    <property type="term" value="P:error-prone translesion synthesis"/>
    <property type="evidence" value="ECO:0007669"/>
    <property type="project" value="TreeGrafter"/>
</dbReference>
<keyword evidence="12" id="KW-0227">DNA damage</keyword>
<comment type="cofactor">
    <cofactor evidence="1">
        <name>Mg(2+)</name>
        <dbReference type="ChEBI" id="CHEBI:18420"/>
    </cofactor>
</comment>
<dbReference type="InterPro" id="IPR017961">
    <property type="entry name" value="DNA_pol_Y-fam_little_finger"/>
</dbReference>
<evidence type="ECO:0000256" key="13">
    <source>
        <dbReference type="ARBA" id="ARBA00022842"/>
    </source>
</evidence>
<organism evidence="19">
    <name type="scientific">hydrocarbon metagenome</name>
    <dbReference type="NCBI Taxonomy" id="938273"/>
    <lineage>
        <taxon>unclassified sequences</taxon>
        <taxon>metagenomes</taxon>
        <taxon>ecological metagenomes</taxon>
    </lineage>
</organism>
<dbReference type="SUPFAM" id="SSF100879">
    <property type="entry name" value="Lesion bypass DNA polymerase (Y-family), little finger domain"/>
    <property type="match status" value="1"/>
</dbReference>
<name>A0A0W8E4V2_9ZZZZ</name>
<keyword evidence="6" id="KW-0515">Mutator protein</keyword>
<evidence type="ECO:0000256" key="14">
    <source>
        <dbReference type="ARBA" id="ARBA00022932"/>
    </source>
</evidence>
<gene>
    <name evidence="19" type="ORF">ASZ90_018937</name>
</gene>
<dbReference type="InterPro" id="IPR043502">
    <property type="entry name" value="DNA/RNA_pol_sf"/>
</dbReference>
<evidence type="ECO:0000256" key="16">
    <source>
        <dbReference type="ARBA" id="ARBA00023204"/>
    </source>
</evidence>
<dbReference type="PANTHER" id="PTHR11076:SF33">
    <property type="entry name" value="DNA POLYMERASE KAPPA"/>
    <property type="match status" value="1"/>
</dbReference>
<dbReference type="EMBL" id="LNQE01001872">
    <property type="protein sequence ID" value="KUG03690.1"/>
    <property type="molecule type" value="Genomic_DNA"/>
</dbReference>
<dbReference type="GO" id="GO:0006260">
    <property type="term" value="P:DNA replication"/>
    <property type="evidence" value="ECO:0007669"/>
    <property type="project" value="UniProtKB-KW"/>
</dbReference>
<dbReference type="PROSITE" id="PS50173">
    <property type="entry name" value="UMUC"/>
    <property type="match status" value="1"/>
</dbReference>
<keyword evidence="9 19" id="KW-0548">Nucleotidyltransferase</keyword>
<dbReference type="Pfam" id="PF11799">
    <property type="entry name" value="IMS_C"/>
    <property type="match status" value="1"/>
</dbReference>
<evidence type="ECO:0000256" key="11">
    <source>
        <dbReference type="ARBA" id="ARBA00022723"/>
    </source>
</evidence>
<dbReference type="FunFam" id="3.30.1490.100:FF:000004">
    <property type="entry name" value="DNA polymerase IV"/>
    <property type="match status" value="1"/>
</dbReference>
<keyword evidence="16" id="KW-0234">DNA repair</keyword>
<dbReference type="PANTHER" id="PTHR11076">
    <property type="entry name" value="DNA REPAIR POLYMERASE UMUC / TRANSFERASE FAMILY MEMBER"/>
    <property type="match status" value="1"/>
</dbReference>
<accession>A0A0W8E4V2</accession>
<dbReference type="EC" id="2.7.7.7" evidence="5"/>
<evidence type="ECO:0000256" key="5">
    <source>
        <dbReference type="ARBA" id="ARBA00012417"/>
    </source>
</evidence>
<dbReference type="Pfam" id="PF00817">
    <property type="entry name" value="IMS"/>
    <property type="match status" value="1"/>
</dbReference>
<evidence type="ECO:0000256" key="4">
    <source>
        <dbReference type="ARBA" id="ARBA00011245"/>
    </source>
</evidence>
<evidence type="ECO:0000259" key="18">
    <source>
        <dbReference type="PROSITE" id="PS50173"/>
    </source>
</evidence>
<evidence type="ECO:0000256" key="6">
    <source>
        <dbReference type="ARBA" id="ARBA00022457"/>
    </source>
</evidence>
<dbReference type="SUPFAM" id="SSF56672">
    <property type="entry name" value="DNA/RNA polymerases"/>
    <property type="match status" value="1"/>
</dbReference>
<evidence type="ECO:0000256" key="17">
    <source>
        <dbReference type="ARBA" id="ARBA00049244"/>
    </source>
</evidence>
<evidence type="ECO:0000313" key="19">
    <source>
        <dbReference type="EMBL" id="KUG03690.1"/>
    </source>
</evidence>
<dbReference type="Gene3D" id="1.10.150.20">
    <property type="entry name" value="5' to 3' exonuclease, C-terminal subdomain"/>
    <property type="match status" value="1"/>
</dbReference>
<dbReference type="Gene3D" id="3.30.70.270">
    <property type="match status" value="1"/>
</dbReference>
<comment type="caution">
    <text evidence="19">The sequence shown here is derived from an EMBL/GenBank/DDBJ whole genome shotgun (WGS) entry which is preliminary data.</text>
</comment>
<dbReference type="GO" id="GO:0003684">
    <property type="term" value="F:damaged DNA binding"/>
    <property type="evidence" value="ECO:0007669"/>
    <property type="project" value="InterPro"/>
</dbReference>
<evidence type="ECO:0000256" key="7">
    <source>
        <dbReference type="ARBA" id="ARBA00022490"/>
    </source>
</evidence>
<dbReference type="GO" id="GO:0005829">
    <property type="term" value="C:cytosol"/>
    <property type="evidence" value="ECO:0007669"/>
    <property type="project" value="TreeGrafter"/>
</dbReference>
<dbReference type="Gene3D" id="3.40.1170.60">
    <property type="match status" value="1"/>
</dbReference>
<dbReference type="HAMAP" id="MF_01113">
    <property type="entry name" value="DNApol_IV"/>
    <property type="match status" value="1"/>
</dbReference>
<reference evidence="19" key="1">
    <citation type="journal article" date="2015" name="Proc. Natl. Acad. Sci. U.S.A.">
        <title>Networks of energetic and metabolic interactions define dynamics in microbial communities.</title>
        <authorList>
            <person name="Embree M."/>
            <person name="Liu J.K."/>
            <person name="Al-Bassam M.M."/>
            <person name="Zengler K."/>
        </authorList>
    </citation>
    <scope>NUCLEOTIDE SEQUENCE</scope>
</reference>
<keyword evidence="13" id="KW-0460">Magnesium</keyword>
<sequence>MNILHCDMDAFYASVEQRDHPALLGKPVIVGGRPGSRGVVSTCSYEAREYGVRSAMPVNQAYRLCPQAVFILPDIKKYIRVSQQIFTILSRYSPIIEPLSIDEAFLDVSGCHRLFGSSTHIAEMIKKDVWEEAGLLISVGIAANKFLAKLATNLSKPNGLLELGEDQIRQLLPSLPVTDIWGIGSKTAHRLKQAGIYNISDLLAFPRSNLKSILGSNTDFYIQLCKGQDARPVLSRSEQKSIGNEITFPQDLDDQEQIEQLLLELSCQVAYRIRHSSLIAHTVTIKMRTPNFQTFTRSQTLQQGVDADLTIYDIALNLYHKSALAGKCLRLLGLSCSKLIDRTVEQPVLFIDENDALDQIIDDMKSKFGIETIKRGSLLNNKKK</sequence>
<evidence type="ECO:0000256" key="3">
    <source>
        <dbReference type="ARBA" id="ARBA00010945"/>
    </source>
</evidence>
<dbReference type="Pfam" id="PF11798">
    <property type="entry name" value="IMS_HHH"/>
    <property type="match status" value="1"/>
</dbReference>
<evidence type="ECO:0000256" key="2">
    <source>
        <dbReference type="ARBA" id="ARBA00004496"/>
    </source>
</evidence>
<evidence type="ECO:0000256" key="1">
    <source>
        <dbReference type="ARBA" id="ARBA00001946"/>
    </source>
</evidence>
<dbReference type="InterPro" id="IPR024728">
    <property type="entry name" value="PolY_HhH_motif"/>
</dbReference>
<dbReference type="GO" id="GO:0046872">
    <property type="term" value="F:metal ion binding"/>
    <property type="evidence" value="ECO:0007669"/>
    <property type="project" value="UniProtKB-KW"/>
</dbReference>